<keyword evidence="6" id="KW-0175">Coiled coil</keyword>
<evidence type="ECO:0000256" key="5">
    <source>
        <dbReference type="ARBA" id="ARBA00047033"/>
    </source>
</evidence>
<organism evidence="11 12">
    <name type="scientific">Megalurothrips usitatus</name>
    <name type="common">bean blossom thrips</name>
    <dbReference type="NCBI Taxonomy" id="439358"/>
    <lineage>
        <taxon>Eukaryota</taxon>
        <taxon>Metazoa</taxon>
        <taxon>Ecdysozoa</taxon>
        <taxon>Arthropoda</taxon>
        <taxon>Hexapoda</taxon>
        <taxon>Insecta</taxon>
        <taxon>Pterygota</taxon>
        <taxon>Neoptera</taxon>
        <taxon>Paraneoptera</taxon>
        <taxon>Thysanoptera</taxon>
        <taxon>Terebrantia</taxon>
        <taxon>Thripoidea</taxon>
        <taxon>Thripidae</taxon>
        <taxon>Megalurothrips</taxon>
    </lineage>
</organism>
<evidence type="ECO:0000256" key="3">
    <source>
        <dbReference type="ARBA" id="ARBA00019596"/>
    </source>
</evidence>
<dbReference type="GO" id="GO:0006406">
    <property type="term" value="P:mRNA export from nucleus"/>
    <property type="evidence" value="ECO:0007669"/>
    <property type="project" value="InterPro"/>
</dbReference>
<feature type="domain" description="THO complex subunit 2 N-terminal" evidence="10">
    <location>
        <begin position="10"/>
        <end position="398"/>
    </location>
</feature>
<evidence type="ECO:0000256" key="4">
    <source>
        <dbReference type="ARBA" id="ARBA00023242"/>
    </source>
</evidence>
<feature type="compositionally biased region" description="Basic and acidic residues" evidence="7">
    <location>
        <begin position="1460"/>
        <end position="1471"/>
    </location>
</feature>
<dbReference type="InterPro" id="IPR040007">
    <property type="entry name" value="Tho2"/>
</dbReference>
<evidence type="ECO:0000259" key="10">
    <source>
        <dbReference type="Pfam" id="PF16134"/>
    </source>
</evidence>
<comment type="similarity">
    <text evidence="2">Belongs to the THOC2 family.</text>
</comment>
<evidence type="ECO:0000259" key="8">
    <source>
        <dbReference type="Pfam" id="PF11262"/>
    </source>
</evidence>
<comment type="subcellular location">
    <subcellularLocation>
        <location evidence="1">Nucleus</location>
    </subcellularLocation>
</comment>
<feature type="compositionally biased region" description="Basic and acidic residues" evidence="7">
    <location>
        <begin position="1404"/>
        <end position="1415"/>
    </location>
</feature>
<comment type="caution">
    <text evidence="11">The sequence shown here is derived from an EMBL/GenBank/DDBJ whole genome shotgun (WGS) entry which is preliminary data.</text>
</comment>
<feature type="domain" description="THO complex subunit 2 N-terminal" evidence="10">
    <location>
        <begin position="416"/>
        <end position="565"/>
    </location>
</feature>
<dbReference type="GO" id="GO:0000445">
    <property type="term" value="C:THO complex part of transcription export complex"/>
    <property type="evidence" value="ECO:0007669"/>
    <property type="project" value="TreeGrafter"/>
</dbReference>
<feature type="domain" description="THO complex subunitTHOC2 N-terminal" evidence="9">
    <location>
        <begin position="567"/>
        <end position="644"/>
    </location>
</feature>
<accession>A0AAV7X8J3</accession>
<dbReference type="GO" id="GO:0006397">
    <property type="term" value="P:mRNA processing"/>
    <property type="evidence" value="ECO:0007669"/>
    <property type="project" value="InterPro"/>
</dbReference>
<dbReference type="Proteomes" id="UP001075354">
    <property type="component" value="Chromosome 13"/>
</dbReference>
<dbReference type="GO" id="GO:0003729">
    <property type="term" value="F:mRNA binding"/>
    <property type="evidence" value="ECO:0007669"/>
    <property type="project" value="TreeGrafter"/>
</dbReference>
<evidence type="ECO:0000313" key="11">
    <source>
        <dbReference type="EMBL" id="KAJ1521345.1"/>
    </source>
</evidence>
<feature type="coiled-coil region" evidence="6">
    <location>
        <begin position="900"/>
        <end position="959"/>
    </location>
</feature>
<dbReference type="InterPro" id="IPR021418">
    <property type="entry name" value="THO_THOC2_C"/>
</dbReference>
<dbReference type="EMBL" id="JAPTSV010000013">
    <property type="protein sequence ID" value="KAJ1521345.1"/>
    <property type="molecule type" value="Genomic_DNA"/>
</dbReference>
<dbReference type="Pfam" id="PF16134">
    <property type="entry name" value="THOC2_N"/>
    <property type="match status" value="2"/>
</dbReference>
<sequence length="1553" mass="179433">MAEAGYKMSPEIWKSWDKQGKTEFMKRCTEAVGSSEESPVFQNGKQTSDLTKWIFELLKAAVGGQVKKDSAVSTLEELSNLHPDLPSVILDILCILDAETGGAELSEERFRFNGLMKETEKFLSDRLLKERAEIDTLQEVGTLRNRNFYTKFIKVKTKLYYKQRKFNLFREESEGYAKLIVELNQGLCGDPAVTLESIKSLIGCFNLDPNRVLDVMLESFECHPQQHEYFVPLLRSYMPDSKILSDVLGFKFSLYQGPGSEKTPKSLYLLTALMLQYQLITLEDLLVWLVPDDAVIQKDWEGEMLDAREQIRKMNIVSVKEKEDKKDESAEEKESPLDKYQANQKFGLCEALLGIGAWSVVKDFCKRLPDHYIIEQPTISKAMCNILHVIIDPVYKNECSLGPKIKGRFVPFPEITLAVPQVKAFDELKNDAIPMFQLLGPYIYVDPILLSKLIRICKSALSRLGLDGKSPPQSEAPIYYEVMTLLDESILPALSFLDENCCIAEDIWNVLKLYPYVHRYCIYGRWKNESYLHHAKLMVRRAEAHKKIKSIMKRVSKENIKQIGRLIGKMTHSAPGFIFDYMLLQIQLYDNLIGPVVDSLKYLTSLSYDMLSYCLVEGLTQADKERDRVKHDGTSISQWLQSLASFCGAIFKKYNIELSGLLQYVANQLKAQRSLDLLILKEVVQKMAGIEAAEEMTGEQLDATAGGELLKAEAAYFCQVRNTKKSSTRLRDALADHNLAVALCLLMAQQRYCVVYHETENSHLKLVGRLYDQAQDTLVQFGTFLGHTMTVEEYVERLPPIDSLLSVYHIHTDVAFFLARPMFNHAINIEYENLRKGDPNLKKLTIAQKQQKYVESCAEVMGPIVESVKPLHPIKIWEDVSPQFLVTFWSLTMYDLFVPVDVYQKEITKLKNKAAEAAESRDMPSSKSKKEQERYLALAEKLQDEKKKQQEHVDRVLARLRHEKENWFLSRSAKAAKNETITQFLQLCLFPRCIFTMPDAMYCAKFVHTIHSLKTANFSTLLCYDRLFCDITYSVTSCTENEANRYGRFLNAMLETVMRWHSDKALFERECANYPGFVTKYRVSNQFSEACNLVGYENYRHVCHKWHYKITKAMVVCLDSKDYVQIRNSLIILRNILPHFPVLIKLGHIIQKKLEKICEEEKNQRQDLYALAMSYIGLLKARSSSMIPETSFHQVGDKQARQDAAAAAAAAAKPAGSATSNSQNSDSTPSEPAKSVNGDAKDKNATTPKEKRPILPPAKPQVSSSSDADLQSRSSFKEEKRERKEKDARDSHGHNRERERDRDRESEPKEKVAKKEKREREERDDKWEDEWRDKRKEKEERLRQVLQQLQDERFMESEDRHVYSERARDRERERDRDKERDMYPVDERELSSVSNSSSGSAHRRSQEPIDADRDVKRRKTDASSSSKERKATQAQLELLEQVTGEIGKETRRERSRAKKATSDSEEKELRKERKIGRKRQERALDDSSLEMKRRKDETSKLGHQNGDQIDMHRDRHRYSREKSPYSRERSHEHLEHSESREKHSRRNLDSKRR</sequence>
<feature type="compositionally biased region" description="Low complexity" evidence="7">
    <location>
        <begin position="1263"/>
        <end position="1274"/>
    </location>
</feature>
<comment type="subunit">
    <text evidence="5">Component of the THO subcomplex, which is composed of THOC1, THOC2, THOC3, THOC5, THOC6 and THOC7. The THO subcomplex interacts with DDX39B to form the THO-DDX39B complex which multimerizes into a 28-subunit tetrameric assembly. Component of the transcription/export (TREX) complex at least composed of ALYREF/THOC4, DDX39B, SARNP/CIP29, CHTOP and the THO subcomplex; in the complex interacts with THOC1, THOC3, THOC5, THOC7 and DDX39B. TREX seems to have a dynamic structure involving ATP-dependent remodeling. Interacts with POLDIP3 and ZC3H11A.</text>
</comment>
<dbReference type="InterPro" id="IPR021726">
    <property type="entry name" value="THO_THOC2_N"/>
</dbReference>
<evidence type="ECO:0000256" key="7">
    <source>
        <dbReference type="SAM" id="MobiDB-lite"/>
    </source>
</evidence>
<dbReference type="Pfam" id="PF11732">
    <property type="entry name" value="Thoc2"/>
    <property type="match status" value="1"/>
</dbReference>
<feature type="compositionally biased region" description="Polar residues" evidence="7">
    <location>
        <begin position="1217"/>
        <end position="1230"/>
    </location>
</feature>
<feature type="compositionally biased region" description="Basic and acidic residues" evidence="7">
    <location>
        <begin position="1481"/>
        <end position="1500"/>
    </location>
</feature>
<evidence type="ECO:0000256" key="6">
    <source>
        <dbReference type="SAM" id="Coils"/>
    </source>
</evidence>
<feature type="compositionally biased region" description="Basic and acidic residues" evidence="7">
    <location>
        <begin position="1275"/>
        <end position="1343"/>
    </location>
</feature>
<dbReference type="PANTHER" id="PTHR21597:SF0">
    <property type="entry name" value="THO COMPLEX SUBUNIT 2"/>
    <property type="match status" value="1"/>
</dbReference>
<feature type="compositionally biased region" description="Basic and acidic residues" evidence="7">
    <location>
        <begin position="1239"/>
        <end position="1253"/>
    </location>
</feature>
<evidence type="ECO:0000256" key="2">
    <source>
        <dbReference type="ARBA" id="ARBA00007857"/>
    </source>
</evidence>
<feature type="compositionally biased region" description="Low complexity" evidence="7">
    <location>
        <begin position="1391"/>
        <end position="1400"/>
    </location>
</feature>
<name>A0AAV7X8J3_9NEOP</name>
<evidence type="ECO:0000259" key="9">
    <source>
        <dbReference type="Pfam" id="PF11732"/>
    </source>
</evidence>
<proteinExistence type="inferred from homology"/>
<dbReference type="InterPro" id="IPR032302">
    <property type="entry name" value="THOC2_N"/>
</dbReference>
<evidence type="ECO:0000313" key="12">
    <source>
        <dbReference type="Proteomes" id="UP001075354"/>
    </source>
</evidence>
<reference evidence="11" key="1">
    <citation type="submission" date="2022-12" db="EMBL/GenBank/DDBJ databases">
        <title>Chromosome-level genome assembly of the bean flower thrips Megalurothrips usitatus.</title>
        <authorList>
            <person name="Ma L."/>
            <person name="Liu Q."/>
            <person name="Li H."/>
            <person name="Cai W."/>
        </authorList>
    </citation>
    <scope>NUCLEOTIDE SEQUENCE</scope>
    <source>
        <strain evidence="11">Cailab_2022a</strain>
    </source>
</reference>
<feature type="compositionally biased region" description="Basic and acidic residues" evidence="7">
    <location>
        <begin position="1520"/>
        <end position="1553"/>
    </location>
</feature>
<evidence type="ECO:0000256" key="1">
    <source>
        <dbReference type="ARBA" id="ARBA00004123"/>
    </source>
</evidence>
<feature type="region of interest" description="Disordered" evidence="7">
    <location>
        <begin position="1190"/>
        <end position="1553"/>
    </location>
</feature>
<dbReference type="Pfam" id="PF11262">
    <property type="entry name" value="Tho2"/>
    <property type="match status" value="1"/>
</dbReference>
<protein>
    <recommendedName>
        <fullName evidence="3">THO complex subunit 2</fullName>
    </recommendedName>
</protein>
<feature type="compositionally biased region" description="Basic and acidic residues" evidence="7">
    <location>
        <begin position="1350"/>
        <end position="1390"/>
    </location>
</feature>
<keyword evidence="12" id="KW-1185">Reference proteome</keyword>
<dbReference type="PANTHER" id="PTHR21597">
    <property type="entry name" value="THO2 PROTEIN"/>
    <property type="match status" value="1"/>
</dbReference>
<feature type="domain" description="THO complex subunitTHOC2 C-terminal" evidence="8">
    <location>
        <begin position="877"/>
        <end position="1179"/>
    </location>
</feature>
<gene>
    <name evidence="11" type="ORF">ONE63_003021</name>
</gene>
<keyword evidence="4" id="KW-0539">Nucleus</keyword>